<dbReference type="EMBL" id="REGN01009307">
    <property type="protein sequence ID" value="RNA01476.1"/>
    <property type="molecule type" value="Genomic_DNA"/>
</dbReference>
<accession>A0A3M7PQT0</accession>
<evidence type="ECO:0000313" key="3">
    <source>
        <dbReference type="Proteomes" id="UP000276133"/>
    </source>
</evidence>
<keyword evidence="1" id="KW-0472">Membrane</keyword>
<name>A0A3M7PQT0_BRAPC</name>
<keyword evidence="3" id="KW-1185">Reference proteome</keyword>
<gene>
    <name evidence="2" type="ORF">BpHYR1_011003</name>
</gene>
<comment type="caution">
    <text evidence="2">The sequence shown here is derived from an EMBL/GenBank/DDBJ whole genome shotgun (WGS) entry which is preliminary data.</text>
</comment>
<protein>
    <submittedName>
        <fullName evidence="2">Uncharacterized protein</fullName>
    </submittedName>
</protein>
<reference evidence="2 3" key="1">
    <citation type="journal article" date="2018" name="Sci. Rep.">
        <title>Genomic signatures of local adaptation to the degree of environmental predictability in rotifers.</title>
        <authorList>
            <person name="Franch-Gras L."/>
            <person name="Hahn C."/>
            <person name="Garcia-Roger E.M."/>
            <person name="Carmona M.J."/>
            <person name="Serra M."/>
            <person name="Gomez A."/>
        </authorList>
    </citation>
    <scope>NUCLEOTIDE SEQUENCE [LARGE SCALE GENOMIC DNA]</scope>
    <source>
        <strain evidence="2">HYR1</strain>
    </source>
</reference>
<dbReference type="AlphaFoldDB" id="A0A3M7PQT0"/>
<dbReference type="Proteomes" id="UP000276133">
    <property type="component" value="Unassembled WGS sequence"/>
</dbReference>
<proteinExistence type="predicted"/>
<evidence type="ECO:0000256" key="1">
    <source>
        <dbReference type="SAM" id="Phobius"/>
    </source>
</evidence>
<organism evidence="2 3">
    <name type="scientific">Brachionus plicatilis</name>
    <name type="common">Marine rotifer</name>
    <name type="synonym">Brachionus muelleri</name>
    <dbReference type="NCBI Taxonomy" id="10195"/>
    <lineage>
        <taxon>Eukaryota</taxon>
        <taxon>Metazoa</taxon>
        <taxon>Spiralia</taxon>
        <taxon>Gnathifera</taxon>
        <taxon>Rotifera</taxon>
        <taxon>Eurotatoria</taxon>
        <taxon>Monogononta</taxon>
        <taxon>Pseudotrocha</taxon>
        <taxon>Ploima</taxon>
        <taxon>Brachionidae</taxon>
        <taxon>Brachionus</taxon>
    </lineage>
</organism>
<feature type="transmembrane region" description="Helical" evidence="1">
    <location>
        <begin position="98"/>
        <end position="121"/>
    </location>
</feature>
<keyword evidence="1" id="KW-0812">Transmembrane</keyword>
<sequence length="182" mass="21474">MSLLFKKCLYLPIELTPSWRIDCKNRSKFIRSPYSKLGSRIMGSPDSRASLAKASYTRQLSWHRVHVHPFTRLPVGILLAEFGQAQVVEFLHYGQVVLVQWMLLALRLLVLCLFRLAWLVVHQRLDVAWRHQLTRHLWLLNRNGCFVRYVVEEKRMDFFLKLNCQAEKLDRCEHLMNGGLNN</sequence>
<keyword evidence="1" id="KW-1133">Transmembrane helix</keyword>
<evidence type="ECO:0000313" key="2">
    <source>
        <dbReference type="EMBL" id="RNA01476.1"/>
    </source>
</evidence>